<name>U6KVC5_EIMTE</name>
<feature type="region of interest" description="Disordered" evidence="1">
    <location>
        <begin position="13"/>
        <end position="91"/>
    </location>
</feature>
<evidence type="ECO:0000313" key="4">
    <source>
        <dbReference type="Proteomes" id="UP000030747"/>
    </source>
</evidence>
<feature type="signal peptide" evidence="2">
    <location>
        <begin position="1"/>
        <end position="15"/>
    </location>
</feature>
<evidence type="ECO:0000256" key="2">
    <source>
        <dbReference type="SAM" id="SignalP"/>
    </source>
</evidence>
<dbReference type="AlphaFoldDB" id="U6KVC5"/>
<keyword evidence="2" id="KW-0732">Signal</keyword>
<evidence type="ECO:0000256" key="1">
    <source>
        <dbReference type="SAM" id="MobiDB-lite"/>
    </source>
</evidence>
<evidence type="ECO:0000313" key="3">
    <source>
        <dbReference type="EMBL" id="CDJ42082.1"/>
    </source>
</evidence>
<dbReference type="VEuPathDB" id="ToxoDB:ETH_00011315"/>
<feature type="compositionally biased region" description="Basic and acidic residues" evidence="1">
    <location>
        <begin position="81"/>
        <end position="91"/>
    </location>
</feature>
<keyword evidence="4" id="KW-1185">Reference proteome</keyword>
<reference evidence="3" key="2">
    <citation type="submission" date="2013-10" db="EMBL/GenBank/DDBJ databases">
        <authorList>
            <person name="Aslett M."/>
        </authorList>
    </citation>
    <scope>NUCLEOTIDE SEQUENCE [LARGE SCALE GENOMIC DNA]</scope>
    <source>
        <strain evidence="3">Houghton</strain>
    </source>
</reference>
<protein>
    <submittedName>
        <fullName evidence="3">Uncharacterized protein</fullName>
    </submittedName>
</protein>
<dbReference type="RefSeq" id="XP_013232832.1">
    <property type="nucleotide sequence ID" value="XM_013377378.1"/>
</dbReference>
<organism evidence="3 4">
    <name type="scientific">Eimeria tenella</name>
    <name type="common">Coccidian parasite</name>
    <dbReference type="NCBI Taxonomy" id="5802"/>
    <lineage>
        <taxon>Eukaryota</taxon>
        <taxon>Sar</taxon>
        <taxon>Alveolata</taxon>
        <taxon>Apicomplexa</taxon>
        <taxon>Conoidasida</taxon>
        <taxon>Coccidia</taxon>
        <taxon>Eucoccidiorida</taxon>
        <taxon>Eimeriorina</taxon>
        <taxon>Eimeriidae</taxon>
        <taxon>Eimeria</taxon>
    </lineage>
</organism>
<sequence>MLLFMLAGLLGLASSGDKRRGAEQKSPYMDQITGQQHQQKPVQSNQAGFTEGDMGPWVALHHPLPVMPQQHRGMQQQQQRKKQEEQQKQQR</sequence>
<dbReference type="EMBL" id="HG675688">
    <property type="protein sequence ID" value="CDJ42082.1"/>
    <property type="molecule type" value="Genomic_DNA"/>
</dbReference>
<proteinExistence type="predicted"/>
<feature type="compositionally biased region" description="Polar residues" evidence="1">
    <location>
        <begin position="32"/>
        <end position="48"/>
    </location>
</feature>
<gene>
    <name evidence="3" type="ORF">ETH_00011315</name>
</gene>
<dbReference type="GeneID" id="25251452"/>
<feature type="chain" id="PRO_5012135843" evidence="2">
    <location>
        <begin position="16"/>
        <end position="91"/>
    </location>
</feature>
<accession>U6KVC5</accession>
<dbReference type="Proteomes" id="UP000030747">
    <property type="component" value="Unassembled WGS sequence"/>
</dbReference>
<reference evidence="3" key="1">
    <citation type="submission" date="2013-10" db="EMBL/GenBank/DDBJ databases">
        <title>Genomic analysis of the causative agents of coccidiosis in chickens.</title>
        <authorList>
            <person name="Reid A.J."/>
            <person name="Blake D."/>
            <person name="Billington K."/>
            <person name="Browne H."/>
            <person name="Dunn M."/>
            <person name="Hung S."/>
            <person name="Kawahara F."/>
            <person name="Miranda-Saavedra D."/>
            <person name="Mourier T."/>
            <person name="Nagra H."/>
            <person name="Otto T.D."/>
            <person name="Rawlings N."/>
            <person name="Sanchez A."/>
            <person name="Sanders M."/>
            <person name="Subramaniam C."/>
            <person name="Tay Y."/>
            <person name="Dear P."/>
            <person name="Doerig C."/>
            <person name="Gruber A."/>
            <person name="Parkinson J."/>
            <person name="Shirley M."/>
            <person name="Wan K.L."/>
            <person name="Berriman M."/>
            <person name="Tomley F."/>
            <person name="Pain A."/>
        </authorList>
    </citation>
    <scope>NUCLEOTIDE SEQUENCE [LARGE SCALE GENOMIC DNA]</scope>
    <source>
        <strain evidence="3">Houghton</strain>
    </source>
</reference>